<keyword evidence="9" id="KW-1185">Reference proteome</keyword>
<evidence type="ECO:0000256" key="2">
    <source>
        <dbReference type="ARBA" id="ARBA00022475"/>
    </source>
</evidence>
<evidence type="ECO:0000256" key="3">
    <source>
        <dbReference type="ARBA" id="ARBA00022692"/>
    </source>
</evidence>
<comment type="caution">
    <text evidence="8">The sequence shown here is derived from an EMBL/GenBank/DDBJ whole genome shotgun (WGS) entry which is preliminary data.</text>
</comment>
<feature type="transmembrane region" description="Helical" evidence="6">
    <location>
        <begin position="102"/>
        <end position="132"/>
    </location>
</feature>
<keyword evidence="5 6" id="KW-0472">Membrane</keyword>
<feature type="transmembrane region" description="Helical" evidence="6">
    <location>
        <begin position="225"/>
        <end position="247"/>
    </location>
</feature>
<keyword evidence="2" id="KW-1003">Cell membrane</keyword>
<dbReference type="Proteomes" id="UP000775686">
    <property type="component" value="Unassembled WGS sequence"/>
</dbReference>
<name>A0ABS2EHH9_9FIRM</name>
<dbReference type="PANTHER" id="PTHR46795">
    <property type="entry name" value="ABC TRANSPORTER PERMEASE-RELATED-RELATED"/>
    <property type="match status" value="1"/>
</dbReference>
<keyword evidence="3 6" id="KW-0812">Transmembrane</keyword>
<accession>A0ABS2EHH9</accession>
<evidence type="ECO:0000256" key="1">
    <source>
        <dbReference type="ARBA" id="ARBA00004651"/>
    </source>
</evidence>
<dbReference type="RefSeq" id="WP_204864191.1">
    <property type="nucleotide sequence ID" value="NZ_JACJKH010000014.1"/>
</dbReference>
<feature type="transmembrane region" description="Helical" evidence="6">
    <location>
        <begin position="195"/>
        <end position="213"/>
    </location>
</feature>
<keyword evidence="4 6" id="KW-1133">Transmembrane helix</keyword>
<feature type="transmembrane region" description="Helical" evidence="6">
    <location>
        <begin position="17"/>
        <end position="38"/>
    </location>
</feature>
<comment type="subcellular location">
    <subcellularLocation>
        <location evidence="1">Cell membrane</location>
        <topology evidence="1">Multi-pass membrane protein</topology>
    </subcellularLocation>
</comment>
<feature type="transmembrane region" description="Helical" evidence="6">
    <location>
        <begin position="58"/>
        <end position="81"/>
    </location>
</feature>
<organism evidence="8 9">
    <name type="scientific">Drancourtella massiliensis</name>
    <dbReference type="NCBI Taxonomy" id="1632013"/>
    <lineage>
        <taxon>Bacteria</taxon>
        <taxon>Bacillati</taxon>
        <taxon>Bacillota</taxon>
        <taxon>Clostridia</taxon>
        <taxon>Eubacteriales</taxon>
        <taxon>Oscillospiraceae</taxon>
        <taxon>Drancourtella</taxon>
    </lineage>
</organism>
<dbReference type="Pfam" id="PF02687">
    <property type="entry name" value="FtsX"/>
    <property type="match status" value="1"/>
</dbReference>
<dbReference type="PANTHER" id="PTHR46795:SF3">
    <property type="entry name" value="ABC TRANSPORTER PERMEASE"/>
    <property type="match status" value="1"/>
</dbReference>
<dbReference type="EMBL" id="JACJKH010000014">
    <property type="protein sequence ID" value="MBM6744456.1"/>
    <property type="molecule type" value="Genomic_DNA"/>
</dbReference>
<evidence type="ECO:0000256" key="4">
    <source>
        <dbReference type="ARBA" id="ARBA00022989"/>
    </source>
</evidence>
<evidence type="ECO:0000313" key="9">
    <source>
        <dbReference type="Proteomes" id="UP000775686"/>
    </source>
</evidence>
<dbReference type="InterPro" id="IPR052536">
    <property type="entry name" value="ABC-4_Integral_Memb_Prot"/>
</dbReference>
<proteinExistence type="predicted"/>
<evidence type="ECO:0000313" key="8">
    <source>
        <dbReference type="EMBL" id="MBM6744456.1"/>
    </source>
</evidence>
<sequence>MFNIIILKNFKSNLHNYILFFISNIVAVAEMIAFWGMNDIVTKAITDDVTAAALKMDFKIAAGLITVITILLMIFSMKHYIQLRMKDYSTFIILGMRKRTSYLMMLTEYVAGCVLSLILGILLGVGLLYGIQYWIWGVYPEFIKITAFDWKILRNACGLSIGIMALVFVALITWMDGKDMSAFMSSAEQNEKRPVSGRWLLLVVLGLILLVIGEDMYQGSDSMYLTSHAVFPAGMVLIVVFGLAWVLERLRKRKKFYLRHIFQLN</sequence>
<reference evidence="8 9" key="1">
    <citation type="journal article" date="2021" name="Sci. Rep.">
        <title>The distribution of antibiotic resistance genes in chicken gut microbiota commensals.</title>
        <authorList>
            <person name="Juricova H."/>
            <person name="Matiasovicova J."/>
            <person name="Kubasova T."/>
            <person name="Cejkova D."/>
            <person name="Rychlik I."/>
        </authorList>
    </citation>
    <scope>NUCLEOTIDE SEQUENCE [LARGE SCALE GENOMIC DNA]</scope>
    <source>
        <strain evidence="8 9">An770</strain>
    </source>
</reference>
<dbReference type="InterPro" id="IPR003838">
    <property type="entry name" value="ABC3_permease_C"/>
</dbReference>
<gene>
    <name evidence="8" type="ORF">H6A32_09055</name>
</gene>
<feature type="domain" description="ABC3 transporter permease C-terminal" evidence="7">
    <location>
        <begin position="60"/>
        <end position="169"/>
    </location>
</feature>
<evidence type="ECO:0000256" key="5">
    <source>
        <dbReference type="ARBA" id="ARBA00023136"/>
    </source>
</evidence>
<evidence type="ECO:0000256" key="6">
    <source>
        <dbReference type="SAM" id="Phobius"/>
    </source>
</evidence>
<protein>
    <recommendedName>
        <fullName evidence="7">ABC3 transporter permease C-terminal domain-containing protein</fullName>
    </recommendedName>
</protein>
<evidence type="ECO:0000259" key="7">
    <source>
        <dbReference type="Pfam" id="PF02687"/>
    </source>
</evidence>
<feature type="transmembrane region" description="Helical" evidence="6">
    <location>
        <begin position="152"/>
        <end position="174"/>
    </location>
</feature>